<evidence type="ECO:0000256" key="2">
    <source>
        <dbReference type="ARBA" id="ARBA00022771"/>
    </source>
</evidence>
<protein>
    <submittedName>
        <fullName evidence="7">Uncharacterized protein LOC125178912</fullName>
    </submittedName>
</protein>
<evidence type="ECO:0000313" key="7">
    <source>
        <dbReference type="RefSeq" id="XP_047739726.1"/>
    </source>
</evidence>
<evidence type="ECO:0000313" key="6">
    <source>
        <dbReference type="Proteomes" id="UP000694843"/>
    </source>
</evidence>
<dbReference type="GeneID" id="125178912"/>
<dbReference type="SUPFAM" id="SSF57850">
    <property type="entry name" value="RING/U-box"/>
    <property type="match status" value="1"/>
</dbReference>
<dbReference type="RefSeq" id="XP_047739726.1">
    <property type="nucleotide sequence ID" value="XM_047883770.1"/>
</dbReference>
<evidence type="ECO:0000256" key="4">
    <source>
        <dbReference type="PROSITE-ProRule" id="PRU00175"/>
    </source>
</evidence>
<reference evidence="7" key="1">
    <citation type="submission" date="2025-08" db="UniProtKB">
        <authorList>
            <consortium name="RefSeq"/>
        </authorList>
    </citation>
    <scope>IDENTIFICATION</scope>
    <source>
        <tissue evidence="7">Whole organism</tissue>
    </source>
</reference>
<dbReference type="OrthoDB" id="9049620at2759"/>
<gene>
    <name evidence="7" type="primary">LOC125178912</name>
</gene>
<feature type="domain" description="RING-type" evidence="5">
    <location>
        <begin position="265"/>
        <end position="297"/>
    </location>
</feature>
<dbReference type="GO" id="GO:0008270">
    <property type="term" value="F:zinc ion binding"/>
    <property type="evidence" value="ECO:0007669"/>
    <property type="project" value="UniProtKB-KW"/>
</dbReference>
<dbReference type="Gene3D" id="3.30.40.10">
    <property type="entry name" value="Zinc/RING finger domain, C3HC4 (zinc finger)"/>
    <property type="match status" value="1"/>
</dbReference>
<proteinExistence type="predicted"/>
<sequence>MDYESELESLLTDLHRMEKSTAILKMSRIPGLSHPISAEECMERLHSLSQQHRDDTSVWWDEKVIENIDRLAELLCMVSQSFVSEDLSEEQYDALCLLSSQRTVLECSKNPDCDHHSLMLVLKKGLKKLLGEKPSISGVPLLDRLFRVYLLENSLLTLSVLITPQCKAELCNLALGNRVLHWHNIMILLHHFRTKISGELRTEMCHNIIHRLAAAVIEMANYSKMTHRIAIVLGEMTNVECRERRCLQIRTLRDLFLINRTGDACPICQDVVLDEDSDYAFLPNCDHIFCKPCIRTWMKDQ</sequence>
<evidence type="ECO:0000259" key="5">
    <source>
        <dbReference type="PROSITE" id="PS50089"/>
    </source>
</evidence>
<dbReference type="PROSITE" id="PS00518">
    <property type="entry name" value="ZF_RING_1"/>
    <property type="match status" value="1"/>
</dbReference>
<keyword evidence="6" id="KW-1185">Reference proteome</keyword>
<accession>A0A979FTG4</accession>
<dbReference type="AlphaFoldDB" id="A0A979FTG4"/>
<keyword evidence="2 4" id="KW-0863">Zinc-finger</keyword>
<keyword evidence="3" id="KW-0862">Zinc</keyword>
<dbReference type="PROSITE" id="PS50089">
    <property type="entry name" value="ZF_RING_2"/>
    <property type="match status" value="1"/>
</dbReference>
<organism evidence="6 7">
    <name type="scientific">Hyalella azteca</name>
    <name type="common">Amphipod</name>
    <dbReference type="NCBI Taxonomy" id="294128"/>
    <lineage>
        <taxon>Eukaryota</taxon>
        <taxon>Metazoa</taxon>
        <taxon>Ecdysozoa</taxon>
        <taxon>Arthropoda</taxon>
        <taxon>Crustacea</taxon>
        <taxon>Multicrustacea</taxon>
        <taxon>Malacostraca</taxon>
        <taxon>Eumalacostraca</taxon>
        <taxon>Peracarida</taxon>
        <taxon>Amphipoda</taxon>
        <taxon>Senticaudata</taxon>
        <taxon>Talitrida</taxon>
        <taxon>Talitroidea</taxon>
        <taxon>Hyalellidae</taxon>
        <taxon>Hyalella</taxon>
    </lineage>
</organism>
<dbReference type="Proteomes" id="UP000694843">
    <property type="component" value="Unplaced"/>
</dbReference>
<evidence type="ECO:0000256" key="3">
    <source>
        <dbReference type="ARBA" id="ARBA00022833"/>
    </source>
</evidence>
<dbReference type="Pfam" id="PF13639">
    <property type="entry name" value="zf-RING_2"/>
    <property type="match status" value="1"/>
</dbReference>
<evidence type="ECO:0000256" key="1">
    <source>
        <dbReference type="ARBA" id="ARBA00022723"/>
    </source>
</evidence>
<dbReference type="InterPro" id="IPR001841">
    <property type="entry name" value="Znf_RING"/>
</dbReference>
<dbReference type="InterPro" id="IPR017907">
    <property type="entry name" value="Znf_RING_CS"/>
</dbReference>
<dbReference type="KEGG" id="hazt:125178912"/>
<dbReference type="InterPro" id="IPR013083">
    <property type="entry name" value="Znf_RING/FYVE/PHD"/>
</dbReference>
<keyword evidence="1" id="KW-0479">Metal-binding</keyword>
<name>A0A979FTG4_HYAAZ</name>